<gene>
    <name evidence="2" type="primary">LOC142177638</name>
</gene>
<dbReference type="Proteomes" id="UP000790787">
    <property type="component" value="Chromosome 3"/>
</dbReference>
<organism evidence="1 2">
    <name type="scientific">Nicotiana tabacum</name>
    <name type="common">Common tobacco</name>
    <dbReference type="NCBI Taxonomy" id="4097"/>
    <lineage>
        <taxon>Eukaryota</taxon>
        <taxon>Viridiplantae</taxon>
        <taxon>Streptophyta</taxon>
        <taxon>Embryophyta</taxon>
        <taxon>Tracheophyta</taxon>
        <taxon>Spermatophyta</taxon>
        <taxon>Magnoliopsida</taxon>
        <taxon>eudicotyledons</taxon>
        <taxon>Gunneridae</taxon>
        <taxon>Pentapetalae</taxon>
        <taxon>asterids</taxon>
        <taxon>lamiids</taxon>
        <taxon>Solanales</taxon>
        <taxon>Solanaceae</taxon>
        <taxon>Nicotianoideae</taxon>
        <taxon>Nicotianeae</taxon>
        <taxon>Nicotiana</taxon>
    </lineage>
</organism>
<protein>
    <submittedName>
        <fullName evidence="2">Uncharacterized protein LOC142177638</fullName>
    </submittedName>
</protein>
<reference evidence="1" key="1">
    <citation type="journal article" date="2014" name="Nat. Commun.">
        <title>The tobacco genome sequence and its comparison with those of tomato and potato.</title>
        <authorList>
            <person name="Sierro N."/>
            <person name="Battey J.N."/>
            <person name="Ouadi S."/>
            <person name="Bakaher N."/>
            <person name="Bovet L."/>
            <person name="Willig A."/>
            <person name="Goepfert S."/>
            <person name="Peitsch M.C."/>
            <person name="Ivanov N.V."/>
        </authorList>
    </citation>
    <scope>NUCLEOTIDE SEQUENCE [LARGE SCALE GENOMIC DNA]</scope>
</reference>
<accession>A0AC58U0K4</accession>
<reference evidence="2" key="2">
    <citation type="submission" date="2025-08" db="UniProtKB">
        <authorList>
            <consortium name="RefSeq"/>
        </authorList>
    </citation>
    <scope>IDENTIFICATION</scope>
    <source>
        <tissue evidence="2">Leaf</tissue>
    </source>
</reference>
<evidence type="ECO:0000313" key="1">
    <source>
        <dbReference type="Proteomes" id="UP000790787"/>
    </source>
</evidence>
<keyword evidence="1" id="KW-1185">Reference proteome</keyword>
<sequence length="229" mass="26726">MQMMYECFKEFSRASGLKANVAKSSIYFGGVPHEVQLEILQAVGFSKGELPFKYLGIPLSTKRISMSQCQPLVDKILGRITSWTSRYLSYAGRLQLIKTNLCKKKDKLWVQWIHMYYGKRQTIWETNPKNASWIVQKIIKAKKYLEEMGYTMNEVSGWKSLSVKKLYNTMRGEFQKVTWRRLTCNNAGAPKWIFVLNLAIQRRLLTIDRLNNWGITDVLSCPMCNEEMR</sequence>
<proteinExistence type="predicted"/>
<evidence type="ECO:0000313" key="2">
    <source>
        <dbReference type="RefSeq" id="XP_075103019.1"/>
    </source>
</evidence>
<name>A0AC58U0K4_TOBAC</name>
<dbReference type="RefSeq" id="XP_075103019.1">
    <property type="nucleotide sequence ID" value="XM_075246918.1"/>
</dbReference>